<feature type="compositionally biased region" description="Low complexity" evidence="1">
    <location>
        <begin position="36"/>
        <end position="47"/>
    </location>
</feature>
<dbReference type="InParanoid" id="A0A0P0Y5V0"/>
<evidence type="ECO:0000313" key="2">
    <source>
        <dbReference type="EMBL" id="BAT15422.1"/>
    </source>
</evidence>
<proteinExistence type="predicted"/>
<dbReference type="Gramene" id="Os11t0707450-00">
    <property type="protein sequence ID" value="Os11t0707450-00"/>
    <property type="gene ID" value="Os11g0707450"/>
</dbReference>
<evidence type="ECO:0000256" key="1">
    <source>
        <dbReference type="SAM" id="MobiDB-lite"/>
    </source>
</evidence>
<sequence length="97" mass="10642">MTTEQRRLRTCGQLGWRSGGGGGRCPCSTWRRRRQTSSCGSSPTRTRTPSRSRRRAVALRCGGSSRPAGWHWGSARDLELGAELVAPKRRRSIGGST</sequence>
<organism evidence="2 3">
    <name type="scientific">Oryza sativa subsp. japonica</name>
    <name type="common">Rice</name>
    <dbReference type="NCBI Taxonomy" id="39947"/>
    <lineage>
        <taxon>Eukaryota</taxon>
        <taxon>Viridiplantae</taxon>
        <taxon>Streptophyta</taxon>
        <taxon>Embryophyta</taxon>
        <taxon>Tracheophyta</taxon>
        <taxon>Spermatophyta</taxon>
        <taxon>Magnoliopsida</taxon>
        <taxon>Liliopsida</taxon>
        <taxon>Poales</taxon>
        <taxon>Poaceae</taxon>
        <taxon>BOP clade</taxon>
        <taxon>Oryzoideae</taxon>
        <taxon>Oryzeae</taxon>
        <taxon>Oryzinae</taxon>
        <taxon>Oryza</taxon>
        <taxon>Oryza sativa</taxon>
    </lineage>
</organism>
<dbReference type="PaxDb" id="39947-A0A0P0Y5V0"/>
<dbReference type="EMBL" id="AP014967">
    <property type="protein sequence ID" value="BAT15422.1"/>
    <property type="molecule type" value="Genomic_DNA"/>
</dbReference>
<reference evidence="2 3" key="2">
    <citation type="journal article" date="2013" name="Plant Cell Physiol.">
        <title>Rice Annotation Project Database (RAP-DB): an integrative and interactive database for rice genomics.</title>
        <authorList>
            <person name="Sakai H."/>
            <person name="Lee S.S."/>
            <person name="Tanaka T."/>
            <person name="Numa H."/>
            <person name="Kim J."/>
            <person name="Kawahara Y."/>
            <person name="Wakimoto H."/>
            <person name="Yang C.C."/>
            <person name="Iwamoto M."/>
            <person name="Abe T."/>
            <person name="Yamada Y."/>
            <person name="Muto A."/>
            <person name="Inokuchi H."/>
            <person name="Ikemura T."/>
            <person name="Matsumoto T."/>
            <person name="Sasaki T."/>
            <person name="Itoh T."/>
        </authorList>
    </citation>
    <scope>NUCLEOTIDE SEQUENCE [LARGE SCALE GENOMIC DNA]</scope>
    <source>
        <strain evidence="3">cv. Nipponbare</strain>
    </source>
</reference>
<reference evidence="2 3" key="3">
    <citation type="journal article" date="2013" name="Rice">
        <title>Improvement of the Oryza sativa Nipponbare reference genome using next generation sequence and optical map data.</title>
        <authorList>
            <person name="Kawahara Y."/>
            <person name="de la Bastide M."/>
            <person name="Hamilton J.P."/>
            <person name="Kanamori H."/>
            <person name="McCombie W.R."/>
            <person name="Ouyang S."/>
            <person name="Schwartz D.C."/>
            <person name="Tanaka T."/>
            <person name="Wu J."/>
            <person name="Zhou S."/>
            <person name="Childs K.L."/>
            <person name="Davidson R.M."/>
            <person name="Lin H."/>
            <person name="Quesada-Ocampo L."/>
            <person name="Vaillancourt B."/>
            <person name="Sakai H."/>
            <person name="Lee S.S."/>
            <person name="Kim J."/>
            <person name="Numa H."/>
            <person name="Itoh T."/>
            <person name="Buell C.R."/>
            <person name="Matsumoto T."/>
        </authorList>
    </citation>
    <scope>NUCLEOTIDE SEQUENCE [LARGE SCALE GENOMIC DNA]</scope>
    <source>
        <strain evidence="3">cv. Nipponbare</strain>
    </source>
</reference>
<evidence type="ECO:0000313" key="3">
    <source>
        <dbReference type="Proteomes" id="UP000059680"/>
    </source>
</evidence>
<feature type="region of interest" description="Disordered" evidence="1">
    <location>
        <begin position="17"/>
        <end position="55"/>
    </location>
</feature>
<name>A0A0P0Y5V0_ORYSJ</name>
<protein>
    <submittedName>
        <fullName evidence="2">Os11g0707450 protein</fullName>
    </submittedName>
</protein>
<keyword evidence="3" id="KW-1185">Reference proteome</keyword>
<dbReference type="Proteomes" id="UP000059680">
    <property type="component" value="Chromosome 11"/>
</dbReference>
<dbReference type="AlphaFoldDB" id="A0A0P0Y5V0"/>
<reference evidence="3" key="1">
    <citation type="journal article" date="2005" name="Nature">
        <title>The map-based sequence of the rice genome.</title>
        <authorList>
            <consortium name="International rice genome sequencing project (IRGSP)"/>
            <person name="Matsumoto T."/>
            <person name="Wu J."/>
            <person name="Kanamori H."/>
            <person name="Katayose Y."/>
            <person name="Fujisawa M."/>
            <person name="Namiki N."/>
            <person name="Mizuno H."/>
            <person name="Yamamoto K."/>
            <person name="Antonio B.A."/>
            <person name="Baba T."/>
            <person name="Sakata K."/>
            <person name="Nagamura Y."/>
            <person name="Aoki H."/>
            <person name="Arikawa K."/>
            <person name="Arita K."/>
            <person name="Bito T."/>
            <person name="Chiden Y."/>
            <person name="Fujitsuka N."/>
            <person name="Fukunaka R."/>
            <person name="Hamada M."/>
            <person name="Harada C."/>
            <person name="Hayashi A."/>
            <person name="Hijishita S."/>
            <person name="Honda M."/>
            <person name="Hosokawa S."/>
            <person name="Ichikawa Y."/>
            <person name="Idonuma A."/>
            <person name="Iijima M."/>
            <person name="Ikeda M."/>
            <person name="Ikeno M."/>
            <person name="Ito K."/>
            <person name="Ito S."/>
            <person name="Ito T."/>
            <person name="Ito Y."/>
            <person name="Ito Y."/>
            <person name="Iwabuchi A."/>
            <person name="Kamiya K."/>
            <person name="Karasawa W."/>
            <person name="Kurita K."/>
            <person name="Katagiri S."/>
            <person name="Kikuta A."/>
            <person name="Kobayashi H."/>
            <person name="Kobayashi N."/>
            <person name="Machita K."/>
            <person name="Maehara T."/>
            <person name="Masukawa M."/>
            <person name="Mizubayashi T."/>
            <person name="Mukai Y."/>
            <person name="Nagasaki H."/>
            <person name="Nagata Y."/>
            <person name="Naito S."/>
            <person name="Nakashima M."/>
            <person name="Nakama Y."/>
            <person name="Nakamichi Y."/>
            <person name="Nakamura M."/>
            <person name="Meguro A."/>
            <person name="Negishi M."/>
            <person name="Ohta I."/>
            <person name="Ohta T."/>
            <person name="Okamoto M."/>
            <person name="Ono N."/>
            <person name="Saji S."/>
            <person name="Sakaguchi M."/>
            <person name="Sakai K."/>
            <person name="Shibata M."/>
            <person name="Shimokawa T."/>
            <person name="Song J."/>
            <person name="Takazaki Y."/>
            <person name="Terasawa K."/>
            <person name="Tsugane M."/>
            <person name="Tsuji K."/>
            <person name="Ueda S."/>
            <person name="Waki K."/>
            <person name="Yamagata H."/>
            <person name="Yamamoto M."/>
            <person name="Yamamoto S."/>
            <person name="Yamane H."/>
            <person name="Yoshiki S."/>
            <person name="Yoshihara R."/>
            <person name="Yukawa K."/>
            <person name="Zhong H."/>
            <person name="Yano M."/>
            <person name="Yuan Q."/>
            <person name="Ouyang S."/>
            <person name="Liu J."/>
            <person name="Jones K.M."/>
            <person name="Gansberger K."/>
            <person name="Moffat K."/>
            <person name="Hill J."/>
            <person name="Bera J."/>
            <person name="Fadrosh D."/>
            <person name="Jin S."/>
            <person name="Johri S."/>
            <person name="Kim M."/>
            <person name="Overton L."/>
            <person name="Reardon M."/>
            <person name="Tsitrin T."/>
            <person name="Vuong H."/>
            <person name="Weaver B."/>
            <person name="Ciecko A."/>
            <person name="Tallon L."/>
            <person name="Jackson J."/>
            <person name="Pai G."/>
            <person name="Aken S.V."/>
            <person name="Utterback T."/>
            <person name="Reidmuller S."/>
            <person name="Feldblyum T."/>
            <person name="Hsiao J."/>
            <person name="Zismann V."/>
            <person name="Iobst S."/>
            <person name="de Vazeille A.R."/>
            <person name="Buell C.R."/>
            <person name="Ying K."/>
            <person name="Li Y."/>
            <person name="Lu T."/>
            <person name="Huang Y."/>
            <person name="Zhao Q."/>
            <person name="Feng Q."/>
            <person name="Zhang L."/>
            <person name="Zhu J."/>
            <person name="Weng Q."/>
            <person name="Mu J."/>
            <person name="Lu Y."/>
            <person name="Fan D."/>
            <person name="Liu Y."/>
            <person name="Guan J."/>
            <person name="Zhang Y."/>
            <person name="Yu S."/>
            <person name="Liu X."/>
            <person name="Zhang Y."/>
            <person name="Hong G."/>
            <person name="Han B."/>
            <person name="Choisne N."/>
            <person name="Demange N."/>
            <person name="Orjeda G."/>
            <person name="Samain S."/>
            <person name="Cattolico L."/>
            <person name="Pelletier E."/>
            <person name="Couloux A."/>
            <person name="Segurens B."/>
            <person name="Wincker P."/>
            <person name="D'Hont A."/>
            <person name="Scarpelli C."/>
            <person name="Weissenbach J."/>
            <person name="Salanoubat M."/>
            <person name="Quetier F."/>
            <person name="Yu Y."/>
            <person name="Kim H.R."/>
            <person name="Rambo T."/>
            <person name="Currie J."/>
            <person name="Collura K."/>
            <person name="Luo M."/>
            <person name="Yang T."/>
            <person name="Ammiraju J.S.S."/>
            <person name="Engler F."/>
            <person name="Soderlund C."/>
            <person name="Wing R.A."/>
            <person name="Palmer L.E."/>
            <person name="de la Bastide M."/>
            <person name="Spiegel L."/>
            <person name="Nascimento L."/>
            <person name="Zutavern T."/>
            <person name="O'Shaughnessy A."/>
            <person name="Dike S."/>
            <person name="Dedhia N."/>
            <person name="Preston R."/>
            <person name="Balija V."/>
            <person name="McCombie W.R."/>
            <person name="Chow T."/>
            <person name="Chen H."/>
            <person name="Chung M."/>
            <person name="Chen C."/>
            <person name="Shaw J."/>
            <person name="Wu H."/>
            <person name="Hsiao K."/>
            <person name="Chao Y."/>
            <person name="Chu M."/>
            <person name="Cheng C."/>
            <person name="Hour A."/>
            <person name="Lee P."/>
            <person name="Lin S."/>
            <person name="Lin Y."/>
            <person name="Liou J."/>
            <person name="Liu S."/>
            <person name="Hsing Y."/>
            <person name="Raghuvanshi S."/>
            <person name="Mohanty A."/>
            <person name="Bharti A.K."/>
            <person name="Gaur A."/>
            <person name="Gupta V."/>
            <person name="Kumar D."/>
            <person name="Ravi V."/>
            <person name="Vij S."/>
            <person name="Kapur A."/>
            <person name="Khurana P."/>
            <person name="Khurana P."/>
            <person name="Khurana J.P."/>
            <person name="Tyagi A.K."/>
            <person name="Gaikwad K."/>
            <person name="Singh A."/>
            <person name="Dalal V."/>
            <person name="Srivastava S."/>
            <person name="Dixit A."/>
            <person name="Pal A.K."/>
            <person name="Ghazi I.A."/>
            <person name="Yadav M."/>
            <person name="Pandit A."/>
            <person name="Bhargava A."/>
            <person name="Sureshbabu K."/>
            <person name="Batra K."/>
            <person name="Sharma T.R."/>
            <person name="Mohapatra T."/>
            <person name="Singh N.K."/>
            <person name="Messing J."/>
            <person name="Nelson A.B."/>
            <person name="Fuks G."/>
            <person name="Kavchok S."/>
            <person name="Keizer G."/>
            <person name="Linton E."/>
            <person name="Llaca V."/>
            <person name="Song R."/>
            <person name="Tanyolac B."/>
            <person name="Young S."/>
            <person name="Ho-Il K."/>
            <person name="Hahn J.H."/>
            <person name="Sangsakoo G."/>
            <person name="Vanavichit A."/>
            <person name="de Mattos Luiz.A.T."/>
            <person name="Zimmer P.D."/>
            <person name="Malone G."/>
            <person name="Dellagostin O."/>
            <person name="de Oliveira A.C."/>
            <person name="Bevan M."/>
            <person name="Bancroft I."/>
            <person name="Minx P."/>
            <person name="Cordum H."/>
            <person name="Wilson R."/>
            <person name="Cheng Z."/>
            <person name="Jin W."/>
            <person name="Jiang J."/>
            <person name="Leong S.A."/>
            <person name="Iwama H."/>
            <person name="Gojobori T."/>
            <person name="Itoh T."/>
            <person name="Niimura Y."/>
            <person name="Fujii Y."/>
            <person name="Habara T."/>
            <person name="Sakai H."/>
            <person name="Sato Y."/>
            <person name="Wilson G."/>
            <person name="Kumar K."/>
            <person name="McCouch S."/>
            <person name="Juretic N."/>
            <person name="Hoen D."/>
            <person name="Wright S."/>
            <person name="Bruskiewich R."/>
            <person name="Bureau T."/>
            <person name="Miyao A."/>
            <person name="Hirochika H."/>
            <person name="Nishikawa T."/>
            <person name="Kadowaki K."/>
            <person name="Sugiura M."/>
            <person name="Burr B."/>
            <person name="Sasaki T."/>
        </authorList>
    </citation>
    <scope>NUCLEOTIDE SEQUENCE [LARGE SCALE GENOMIC DNA]</scope>
    <source>
        <strain evidence="3">cv. Nipponbare</strain>
    </source>
</reference>
<gene>
    <name evidence="2" type="ordered locus">Os11g0707450</name>
    <name evidence="2" type="ORF">OSNPB_110707450</name>
</gene>
<accession>A0A0P0Y5V0</accession>